<protein>
    <submittedName>
        <fullName evidence="1">(Mediterranean fruit fly) hypothetical protein</fullName>
    </submittedName>
</protein>
<comment type="caution">
    <text evidence="1">The sequence shown here is derived from an EMBL/GenBank/DDBJ whole genome shotgun (WGS) entry which is preliminary data.</text>
</comment>
<keyword evidence="2" id="KW-1185">Reference proteome</keyword>
<proteinExistence type="predicted"/>
<sequence>FETLNNAAQIKLNWQRVTRRHSANTTWLSVKIEVKDTHKLSDSVSRDVTQTANKLKLAKMQSQR</sequence>
<accession>A0A811ULU6</accession>
<dbReference type="AlphaFoldDB" id="A0A811ULU6"/>
<evidence type="ECO:0000313" key="2">
    <source>
        <dbReference type="Proteomes" id="UP000606786"/>
    </source>
</evidence>
<organism evidence="1 2">
    <name type="scientific">Ceratitis capitata</name>
    <name type="common">Mediterranean fruit fly</name>
    <name type="synonym">Tephritis capitata</name>
    <dbReference type="NCBI Taxonomy" id="7213"/>
    <lineage>
        <taxon>Eukaryota</taxon>
        <taxon>Metazoa</taxon>
        <taxon>Ecdysozoa</taxon>
        <taxon>Arthropoda</taxon>
        <taxon>Hexapoda</taxon>
        <taxon>Insecta</taxon>
        <taxon>Pterygota</taxon>
        <taxon>Neoptera</taxon>
        <taxon>Endopterygota</taxon>
        <taxon>Diptera</taxon>
        <taxon>Brachycera</taxon>
        <taxon>Muscomorpha</taxon>
        <taxon>Tephritoidea</taxon>
        <taxon>Tephritidae</taxon>
        <taxon>Ceratitis</taxon>
        <taxon>Ceratitis</taxon>
    </lineage>
</organism>
<name>A0A811ULU6_CERCA</name>
<dbReference type="EMBL" id="CAJHJT010000012">
    <property type="protein sequence ID" value="CAD6999298.1"/>
    <property type="molecule type" value="Genomic_DNA"/>
</dbReference>
<reference evidence="1" key="1">
    <citation type="submission" date="2020-11" db="EMBL/GenBank/DDBJ databases">
        <authorList>
            <person name="Whitehead M."/>
        </authorList>
    </citation>
    <scope>NUCLEOTIDE SEQUENCE</scope>
    <source>
        <strain evidence="1">EGII</strain>
    </source>
</reference>
<gene>
    <name evidence="1" type="ORF">CCAP1982_LOCUS7826</name>
</gene>
<evidence type="ECO:0000313" key="1">
    <source>
        <dbReference type="EMBL" id="CAD6999298.1"/>
    </source>
</evidence>
<dbReference type="Proteomes" id="UP000606786">
    <property type="component" value="Unassembled WGS sequence"/>
</dbReference>
<feature type="non-terminal residue" evidence="1">
    <location>
        <position position="1"/>
    </location>
</feature>